<organism evidence="1 2">
    <name type="scientific">Marinomonas rhizomae</name>
    <dbReference type="NCBI Taxonomy" id="491948"/>
    <lineage>
        <taxon>Bacteria</taxon>
        <taxon>Pseudomonadati</taxon>
        <taxon>Pseudomonadota</taxon>
        <taxon>Gammaproteobacteria</taxon>
        <taxon>Oceanospirillales</taxon>
        <taxon>Oceanospirillaceae</taxon>
        <taxon>Marinomonas</taxon>
    </lineage>
</organism>
<gene>
    <name evidence="1" type="ORF">DFP80_10861</name>
</gene>
<protein>
    <submittedName>
        <fullName evidence="1">Uncharacterized protein</fullName>
    </submittedName>
</protein>
<sequence length="69" mass="7877">MKVGSFEYFTWISAMSWAAIYRPRNQCAAGIPAGEKVEPVTGLVGKESIEVDFFERHSCVFFRLSQLMR</sequence>
<proteinExistence type="predicted"/>
<reference evidence="1 2" key="1">
    <citation type="submission" date="2018-06" db="EMBL/GenBank/DDBJ databases">
        <title>Genomic Encyclopedia of Type Strains, Phase III (KMG-III): the genomes of soil and plant-associated and newly described type strains.</title>
        <authorList>
            <person name="Whitman W."/>
        </authorList>
    </citation>
    <scope>NUCLEOTIDE SEQUENCE [LARGE SCALE GENOMIC DNA]</scope>
    <source>
        <strain evidence="1 2">CECT 7377</strain>
    </source>
</reference>
<evidence type="ECO:0000313" key="1">
    <source>
        <dbReference type="EMBL" id="RBP82415.1"/>
    </source>
</evidence>
<dbReference type="AlphaFoldDB" id="A0A366J852"/>
<evidence type="ECO:0000313" key="2">
    <source>
        <dbReference type="Proteomes" id="UP000252792"/>
    </source>
</evidence>
<dbReference type="EMBL" id="QNSE01000008">
    <property type="protein sequence ID" value="RBP82415.1"/>
    <property type="molecule type" value="Genomic_DNA"/>
</dbReference>
<dbReference type="RefSeq" id="WP_147243849.1">
    <property type="nucleotide sequence ID" value="NZ_QNSE01000008.1"/>
</dbReference>
<accession>A0A366J852</accession>
<name>A0A366J852_9GAMM</name>
<dbReference type="Proteomes" id="UP000252792">
    <property type="component" value="Unassembled WGS sequence"/>
</dbReference>
<comment type="caution">
    <text evidence="1">The sequence shown here is derived from an EMBL/GenBank/DDBJ whole genome shotgun (WGS) entry which is preliminary data.</text>
</comment>
<keyword evidence="2" id="KW-1185">Reference proteome</keyword>